<dbReference type="EMBL" id="LVJZ01000003">
    <property type="protein sequence ID" value="ODB97766.1"/>
    <property type="molecule type" value="Genomic_DNA"/>
</dbReference>
<organism evidence="1 2">
    <name type="scientific">Candidatus Thiodiazotropha endoloripes</name>
    <dbReference type="NCBI Taxonomy" id="1818881"/>
    <lineage>
        <taxon>Bacteria</taxon>
        <taxon>Pseudomonadati</taxon>
        <taxon>Pseudomonadota</taxon>
        <taxon>Gammaproteobacteria</taxon>
        <taxon>Chromatiales</taxon>
        <taxon>Sedimenticolaceae</taxon>
        <taxon>Candidatus Thiodiazotropha</taxon>
    </lineage>
</organism>
<accession>A0A1E2USQ3</accession>
<name>A0A1E2USQ3_9GAMM</name>
<gene>
    <name evidence="1" type="ORF">A3196_13950</name>
</gene>
<reference evidence="1 2" key="1">
    <citation type="submission" date="2016-03" db="EMBL/GenBank/DDBJ databases">
        <title>Chemosynthetic sulphur-oxidizing symbionts of marine invertebrate animals are capable of nitrogen fixation.</title>
        <authorList>
            <person name="Petersen J.M."/>
            <person name="Kemper A."/>
            <person name="Gruber-Vodicka H."/>
            <person name="Cardini U."/>
            <person name="Geest Mvander."/>
            <person name="Kleiner M."/>
            <person name="Bulgheresi S."/>
            <person name="Fussmann M."/>
            <person name="Herbold C."/>
            <person name="Seah B.K.B."/>
            <person name="Antony C.Paul."/>
            <person name="Liu D."/>
            <person name="Belitz A."/>
            <person name="Weber M."/>
        </authorList>
    </citation>
    <scope>NUCLEOTIDE SEQUENCE [LARGE SCALE GENOMIC DNA]</scope>
    <source>
        <strain evidence="1">G_D</strain>
    </source>
</reference>
<evidence type="ECO:0000313" key="1">
    <source>
        <dbReference type="EMBL" id="ODB97766.1"/>
    </source>
</evidence>
<proteinExistence type="predicted"/>
<comment type="caution">
    <text evidence="1">The sequence shown here is derived from an EMBL/GenBank/DDBJ whole genome shotgun (WGS) entry which is preliminary data.</text>
</comment>
<protein>
    <submittedName>
        <fullName evidence="1">Uncharacterized protein</fullName>
    </submittedName>
</protein>
<evidence type="ECO:0000313" key="2">
    <source>
        <dbReference type="Proteomes" id="UP000094849"/>
    </source>
</evidence>
<dbReference type="Proteomes" id="UP000094849">
    <property type="component" value="Unassembled WGS sequence"/>
</dbReference>
<keyword evidence="2" id="KW-1185">Reference proteome</keyword>
<dbReference type="RefSeq" id="WP_069005494.1">
    <property type="nucleotide sequence ID" value="NZ_LVJW01000003.1"/>
</dbReference>
<sequence>MCDQNMRGEICLELLVCIPLRLIVIYQIQLILNPCNIELSNHGNNSGRFLEGEKSAGPLFS</sequence>
<dbReference type="AlphaFoldDB" id="A0A1E2USQ3"/>